<gene>
    <name evidence="1" type="ORF">F2P47_06090</name>
</gene>
<dbReference type="Pfam" id="PF11583">
    <property type="entry name" value="AurF"/>
    <property type="match status" value="1"/>
</dbReference>
<dbReference type="GO" id="GO:0016491">
    <property type="term" value="F:oxidoreductase activity"/>
    <property type="evidence" value="ECO:0007669"/>
    <property type="project" value="InterPro"/>
</dbReference>
<evidence type="ECO:0000313" key="2">
    <source>
        <dbReference type="Proteomes" id="UP000468901"/>
    </source>
</evidence>
<dbReference type="CDD" id="cd00657">
    <property type="entry name" value="Ferritin_like"/>
    <property type="match status" value="1"/>
</dbReference>
<dbReference type="Gene3D" id="1.10.620.20">
    <property type="entry name" value="Ribonucleotide Reductase, subunit A"/>
    <property type="match status" value="1"/>
</dbReference>
<comment type="caution">
    <text evidence="1">The sequence shown here is derived from an EMBL/GenBank/DDBJ whole genome shotgun (WGS) entry which is preliminary data.</text>
</comment>
<protein>
    <recommendedName>
        <fullName evidence="3">Ferritin-like domain-containing protein</fullName>
    </recommendedName>
</protein>
<organism evidence="1 2">
    <name type="scientific">Parvibaculum sedimenti</name>
    <dbReference type="NCBI Taxonomy" id="2608632"/>
    <lineage>
        <taxon>Bacteria</taxon>
        <taxon>Pseudomonadati</taxon>
        <taxon>Pseudomonadota</taxon>
        <taxon>Alphaproteobacteria</taxon>
        <taxon>Hyphomicrobiales</taxon>
        <taxon>Parvibaculaceae</taxon>
        <taxon>Parvibaculum</taxon>
    </lineage>
</organism>
<reference evidence="1 2" key="1">
    <citation type="submission" date="2019-09" db="EMBL/GenBank/DDBJ databases">
        <title>Parvibaculum sedimenti sp. nov., isolated from sediment.</title>
        <authorList>
            <person name="Wang Y."/>
        </authorList>
    </citation>
    <scope>NUCLEOTIDE SEQUENCE [LARGE SCALE GENOMIC DNA]</scope>
    <source>
        <strain evidence="1 2">HXT-9</strain>
    </source>
</reference>
<dbReference type="SUPFAM" id="SSF47240">
    <property type="entry name" value="Ferritin-like"/>
    <property type="match status" value="1"/>
</dbReference>
<evidence type="ECO:0008006" key="3">
    <source>
        <dbReference type="Google" id="ProtNLM"/>
    </source>
</evidence>
<evidence type="ECO:0000313" key="1">
    <source>
        <dbReference type="EMBL" id="KAB7741310.1"/>
    </source>
</evidence>
<dbReference type="EMBL" id="WESC01000004">
    <property type="protein sequence ID" value="KAB7741310.1"/>
    <property type="molecule type" value="Genomic_DNA"/>
</dbReference>
<proteinExistence type="predicted"/>
<accession>A0A6N6VL17</accession>
<dbReference type="Proteomes" id="UP000468901">
    <property type="component" value="Unassembled WGS sequence"/>
</dbReference>
<keyword evidence="2" id="KW-1185">Reference proteome</keyword>
<name>A0A6N6VL17_9HYPH</name>
<dbReference type="InterPro" id="IPR009078">
    <property type="entry name" value="Ferritin-like_SF"/>
</dbReference>
<dbReference type="InterPro" id="IPR012348">
    <property type="entry name" value="RNR-like"/>
</dbReference>
<sequence length="368" mass="40861">MNAKAEAKIVQKGDWKVSMTPDDIYRHPMDIAWHFAYEFGEEKVADLYKRAKQNQWDSDDLLPWDTPVDPSKPLINNEQDIYHKMSFFKKLSKSQQETFTAHSTAQLLSQFLHGEQGALMTAACVTHSVPDSGAKLYAATQTMDEARHVEVYSKYCDKIAMVYPMSPWLKALIDATLQSDRYEKVMIGMNMIVEGLALGAFNNMYRSTTCPLLKQLTFNVMRDESRHVSFGHVFLGPVIKTLHPDDVEDLAEFAFNAVNILVQAQTAGTIANKVDPGFMEVLQNSGIDADDFFKGLAEAADEGIAQTLPPGQVHALKDLMMPAIARVGLLTPTVLKKYEEAGIPVFDDPRVLNAMEGGHPTGESAAAE</sequence>
<dbReference type="RefSeq" id="WP_152215280.1">
    <property type="nucleotide sequence ID" value="NZ_JBAQYD010000230.1"/>
</dbReference>
<dbReference type="AlphaFoldDB" id="A0A6N6VL17"/>
<dbReference type="InterPro" id="IPR025859">
    <property type="entry name" value="AurF/CmlI"/>
</dbReference>